<evidence type="ECO:0000313" key="2">
    <source>
        <dbReference type="EMBL" id="PWA92367.1"/>
    </source>
</evidence>
<sequence length="266" mass="31030">MAHASTTILGLIELGFNLFELKLVITELGLNLFKLKFVFVVKIHFGVVRVVIIFWCVFGRCWEGKEEDRCQTAVYTKQSSHVLDHSVASQFVQQKEFNLKNPSAYHYDILLLGFMVQGQRLVDSLVCHEEDTLWVKWINVEKLKGRSVWEVPIERNSSVGWNNILKLREKVRMHIGYKVGNGKTTSAWYDRWCDEGPLSEFINAREMYNARFKSDCTVDSLIKDGNWCWPMEWLIKFPNMNNIQIPTLINDVKDKVVWITNNGHRT</sequence>
<accession>A0A2U1Q310</accession>
<keyword evidence="2" id="KW-0808">Transferase</keyword>
<keyword evidence="2" id="KW-0695">RNA-directed DNA polymerase</keyword>
<keyword evidence="2" id="KW-0548">Nucleotidyltransferase</keyword>
<keyword evidence="3" id="KW-1185">Reference proteome</keyword>
<keyword evidence="1" id="KW-1133">Transmembrane helix</keyword>
<reference evidence="2 3" key="1">
    <citation type="journal article" date="2018" name="Mol. Plant">
        <title>The genome of Artemisia annua provides insight into the evolution of Asteraceae family and artemisinin biosynthesis.</title>
        <authorList>
            <person name="Shen Q."/>
            <person name="Zhang L."/>
            <person name="Liao Z."/>
            <person name="Wang S."/>
            <person name="Yan T."/>
            <person name="Shi P."/>
            <person name="Liu M."/>
            <person name="Fu X."/>
            <person name="Pan Q."/>
            <person name="Wang Y."/>
            <person name="Lv Z."/>
            <person name="Lu X."/>
            <person name="Zhang F."/>
            <person name="Jiang W."/>
            <person name="Ma Y."/>
            <person name="Chen M."/>
            <person name="Hao X."/>
            <person name="Li L."/>
            <person name="Tang Y."/>
            <person name="Lv G."/>
            <person name="Zhou Y."/>
            <person name="Sun X."/>
            <person name="Brodelius P.E."/>
            <person name="Rose J.K.C."/>
            <person name="Tang K."/>
        </authorList>
    </citation>
    <scope>NUCLEOTIDE SEQUENCE [LARGE SCALE GENOMIC DNA]</scope>
    <source>
        <strain evidence="3">cv. Huhao1</strain>
        <tissue evidence="2">Leaf</tissue>
    </source>
</reference>
<dbReference type="AlphaFoldDB" id="A0A2U1Q310"/>
<dbReference type="STRING" id="35608.A0A2U1Q310"/>
<dbReference type="EMBL" id="PKPP01000469">
    <property type="protein sequence ID" value="PWA92367.1"/>
    <property type="molecule type" value="Genomic_DNA"/>
</dbReference>
<comment type="caution">
    <text evidence="2">The sequence shown here is derived from an EMBL/GenBank/DDBJ whole genome shotgun (WGS) entry which is preliminary data.</text>
</comment>
<dbReference type="OrthoDB" id="1735926at2759"/>
<organism evidence="2 3">
    <name type="scientific">Artemisia annua</name>
    <name type="common">Sweet wormwood</name>
    <dbReference type="NCBI Taxonomy" id="35608"/>
    <lineage>
        <taxon>Eukaryota</taxon>
        <taxon>Viridiplantae</taxon>
        <taxon>Streptophyta</taxon>
        <taxon>Embryophyta</taxon>
        <taxon>Tracheophyta</taxon>
        <taxon>Spermatophyta</taxon>
        <taxon>Magnoliopsida</taxon>
        <taxon>eudicotyledons</taxon>
        <taxon>Gunneridae</taxon>
        <taxon>Pentapetalae</taxon>
        <taxon>asterids</taxon>
        <taxon>campanulids</taxon>
        <taxon>Asterales</taxon>
        <taxon>Asteraceae</taxon>
        <taxon>Asteroideae</taxon>
        <taxon>Anthemideae</taxon>
        <taxon>Artemisiinae</taxon>
        <taxon>Artemisia</taxon>
    </lineage>
</organism>
<dbReference type="Proteomes" id="UP000245207">
    <property type="component" value="Unassembled WGS sequence"/>
</dbReference>
<keyword evidence="1" id="KW-0812">Transmembrane</keyword>
<protein>
    <submittedName>
        <fullName evidence="2">Reverse transcriptase zinc-binding domain-containing protein</fullName>
    </submittedName>
</protein>
<evidence type="ECO:0000256" key="1">
    <source>
        <dbReference type="SAM" id="Phobius"/>
    </source>
</evidence>
<feature type="transmembrane region" description="Helical" evidence="1">
    <location>
        <begin position="37"/>
        <end position="58"/>
    </location>
</feature>
<dbReference type="GO" id="GO:0003964">
    <property type="term" value="F:RNA-directed DNA polymerase activity"/>
    <property type="evidence" value="ECO:0007669"/>
    <property type="project" value="UniProtKB-KW"/>
</dbReference>
<gene>
    <name evidence="2" type="ORF">CTI12_AA022790</name>
</gene>
<proteinExistence type="predicted"/>
<name>A0A2U1Q310_ARTAN</name>
<keyword evidence="1" id="KW-0472">Membrane</keyword>
<evidence type="ECO:0000313" key="3">
    <source>
        <dbReference type="Proteomes" id="UP000245207"/>
    </source>
</evidence>